<dbReference type="CDD" id="cd08411">
    <property type="entry name" value="PBP2_OxyR"/>
    <property type="match status" value="1"/>
</dbReference>
<keyword evidence="7" id="KW-1185">Reference proteome</keyword>
<evidence type="ECO:0000259" key="5">
    <source>
        <dbReference type="PROSITE" id="PS50931"/>
    </source>
</evidence>
<gene>
    <name evidence="6" type="ORF">NQT62_04765</name>
</gene>
<organism evidence="6 7">
    <name type="scientific">Limnobacter humi</name>
    <dbReference type="NCBI Taxonomy" id="1778671"/>
    <lineage>
        <taxon>Bacteria</taxon>
        <taxon>Pseudomonadati</taxon>
        <taxon>Pseudomonadota</taxon>
        <taxon>Betaproteobacteria</taxon>
        <taxon>Burkholderiales</taxon>
        <taxon>Burkholderiaceae</taxon>
        <taxon>Limnobacter</taxon>
    </lineage>
</organism>
<dbReference type="InterPro" id="IPR000847">
    <property type="entry name" value="LysR_HTH_N"/>
</dbReference>
<dbReference type="SUPFAM" id="SSF46785">
    <property type="entry name" value="Winged helix' DNA-binding domain"/>
    <property type="match status" value="1"/>
</dbReference>
<dbReference type="EMBL" id="JANIGO010000001">
    <property type="protein sequence ID" value="MCQ8895753.1"/>
    <property type="molecule type" value="Genomic_DNA"/>
</dbReference>
<protein>
    <submittedName>
        <fullName evidence="6">Hydrogen peroxide-inducible genes activator</fullName>
    </submittedName>
</protein>
<evidence type="ECO:0000313" key="7">
    <source>
        <dbReference type="Proteomes" id="UP001204142"/>
    </source>
</evidence>
<keyword evidence="3" id="KW-0238">DNA-binding</keyword>
<dbReference type="InterPro" id="IPR036390">
    <property type="entry name" value="WH_DNA-bd_sf"/>
</dbReference>
<evidence type="ECO:0000313" key="6">
    <source>
        <dbReference type="EMBL" id="MCQ8895753.1"/>
    </source>
</evidence>
<dbReference type="PANTHER" id="PTHR30346:SF10">
    <property type="entry name" value="TRANSCRIPTIONAL REGULATOR OF OXIDATIVE STRESS OXYR"/>
    <property type="match status" value="1"/>
</dbReference>
<evidence type="ECO:0000256" key="4">
    <source>
        <dbReference type="ARBA" id="ARBA00023163"/>
    </source>
</evidence>
<proteinExistence type="inferred from homology"/>
<dbReference type="Gene3D" id="1.10.10.10">
    <property type="entry name" value="Winged helix-like DNA-binding domain superfamily/Winged helix DNA-binding domain"/>
    <property type="match status" value="1"/>
</dbReference>
<dbReference type="Gene3D" id="3.40.190.10">
    <property type="entry name" value="Periplasmic binding protein-like II"/>
    <property type="match status" value="2"/>
</dbReference>
<dbReference type="Pfam" id="PF00126">
    <property type="entry name" value="HTH_1"/>
    <property type="match status" value="1"/>
</dbReference>
<evidence type="ECO:0000256" key="3">
    <source>
        <dbReference type="ARBA" id="ARBA00023125"/>
    </source>
</evidence>
<keyword evidence="2" id="KW-0805">Transcription regulation</keyword>
<dbReference type="SUPFAM" id="SSF53850">
    <property type="entry name" value="Periplasmic binding protein-like II"/>
    <property type="match status" value="1"/>
</dbReference>
<dbReference type="PROSITE" id="PS50931">
    <property type="entry name" value="HTH_LYSR"/>
    <property type="match status" value="1"/>
</dbReference>
<accession>A0ABT1WE09</accession>
<keyword evidence="4" id="KW-0804">Transcription</keyword>
<dbReference type="PANTHER" id="PTHR30346">
    <property type="entry name" value="TRANSCRIPTIONAL DUAL REGULATOR HCAR-RELATED"/>
    <property type="match status" value="1"/>
</dbReference>
<comment type="caution">
    <text evidence="6">The sequence shown here is derived from an EMBL/GenBank/DDBJ whole genome shotgun (WGS) entry which is preliminary data.</text>
</comment>
<feature type="domain" description="HTH lysR-type" evidence="5">
    <location>
        <begin position="11"/>
        <end position="68"/>
    </location>
</feature>
<dbReference type="RefSeq" id="WP_256763462.1">
    <property type="nucleotide sequence ID" value="NZ_JANIGO010000001.1"/>
</dbReference>
<sequence>MNNRFTQAASLSLKQLSYLLAVAETLNFTRAAELCFVTQSTLSGGLAELERQLDVTLVERDRQRVALTPIGLEVARRARELLAAGQDLLNIASQASDPARGELTLGVIPTIAPFLLSRILETLRTRFPLLQVNIRESQTHVLLAELDRGELDAAVLALPIDTGKLHAEVLYDEPLQLVAHADDQMALHATFSLENLDSGKLLLLEKGHCLRDHTLAACTTRTNSDDNHAIEATNLSTMVQLVNAGLGCALLPEMAVQAGILTGTSTTVVPLQAPLPTRTIALLTRASHPKFDFMIQQLAVELKRCRCAA</sequence>
<evidence type="ECO:0000256" key="2">
    <source>
        <dbReference type="ARBA" id="ARBA00023015"/>
    </source>
</evidence>
<dbReference type="Proteomes" id="UP001204142">
    <property type="component" value="Unassembled WGS sequence"/>
</dbReference>
<dbReference type="InterPro" id="IPR036388">
    <property type="entry name" value="WH-like_DNA-bd_sf"/>
</dbReference>
<dbReference type="Pfam" id="PF03466">
    <property type="entry name" value="LysR_substrate"/>
    <property type="match status" value="1"/>
</dbReference>
<evidence type="ECO:0000256" key="1">
    <source>
        <dbReference type="ARBA" id="ARBA00009437"/>
    </source>
</evidence>
<reference evidence="6 7" key="1">
    <citation type="submission" date="2022-07" db="EMBL/GenBank/DDBJ databases">
        <authorList>
            <person name="Xamxidin M."/>
            <person name="Wu M."/>
        </authorList>
    </citation>
    <scope>NUCLEOTIDE SEQUENCE [LARGE SCALE GENOMIC DNA]</scope>
    <source>
        <strain evidence="6 7">NBRC 111650</strain>
    </source>
</reference>
<comment type="similarity">
    <text evidence="1">Belongs to the LysR transcriptional regulatory family.</text>
</comment>
<name>A0ABT1WE09_9BURK</name>
<dbReference type="InterPro" id="IPR005119">
    <property type="entry name" value="LysR_subst-bd"/>
</dbReference>